<reference evidence="2" key="1">
    <citation type="submission" date="2023-02" db="EMBL/GenBank/DDBJ databases">
        <title>The sequence of Aeromonas allosaccharophila K520.</title>
        <authorList>
            <person name="Luo X."/>
        </authorList>
    </citation>
    <scope>NUCLEOTIDE SEQUENCE</scope>
    <source>
        <strain evidence="2">K520</strain>
        <plasmid evidence="2">pK520-KPC</plasmid>
    </source>
</reference>
<name>A0AAX3NXQ6_9GAMM</name>
<dbReference type="InterPro" id="IPR056090">
    <property type="entry name" value="DUF7673"/>
</dbReference>
<proteinExistence type="predicted"/>
<geneLocation type="plasmid" evidence="2 3">
    <name>pK520-KPC</name>
</geneLocation>
<organism evidence="2 3">
    <name type="scientific">Aeromonas allosaccharophila</name>
    <dbReference type="NCBI Taxonomy" id="656"/>
    <lineage>
        <taxon>Bacteria</taxon>
        <taxon>Pseudomonadati</taxon>
        <taxon>Pseudomonadota</taxon>
        <taxon>Gammaproteobacteria</taxon>
        <taxon>Aeromonadales</taxon>
        <taxon>Aeromonadaceae</taxon>
        <taxon>Aeromonas</taxon>
    </lineage>
</organism>
<sequence>MKESPFLTHRHILLNGYGAAITLRGIVLSLWNGRNWPADLSRVGGLDEQHFSIAVELLTWYRLHGENDPDFMDTGRACEALALPLVLPHRQPRIQLRSATPAKSSNLS</sequence>
<evidence type="ECO:0000313" key="2">
    <source>
        <dbReference type="EMBL" id="WED78974.1"/>
    </source>
</evidence>
<dbReference type="Pfam" id="PF24720">
    <property type="entry name" value="DUF7673"/>
    <property type="match status" value="1"/>
</dbReference>
<evidence type="ECO:0000313" key="3">
    <source>
        <dbReference type="Proteomes" id="UP001213721"/>
    </source>
</evidence>
<gene>
    <name evidence="2" type="ORF">PYU98_23780</name>
</gene>
<protein>
    <recommendedName>
        <fullName evidence="1">DUF7673 domain-containing protein</fullName>
    </recommendedName>
</protein>
<keyword evidence="2" id="KW-0614">Plasmid</keyword>
<dbReference type="EMBL" id="CP118989">
    <property type="protein sequence ID" value="WED78974.1"/>
    <property type="molecule type" value="Genomic_DNA"/>
</dbReference>
<dbReference type="AlphaFoldDB" id="A0AAX3NXQ6"/>
<evidence type="ECO:0000259" key="1">
    <source>
        <dbReference type="Pfam" id="PF24720"/>
    </source>
</evidence>
<feature type="domain" description="DUF7673" evidence="1">
    <location>
        <begin position="18"/>
        <end position="81"/>
    </location>
</feature>
<dbReference type="Proteomes" id="UP001213721">
    <property type="component" value="Plasmid pK520-KPC"/>
</dbReference>
<dbReference type="RefSeq" id="WP_270805019.1">
    <property type="nucleotide sequence ID" value="NZ_CP118989.1"/>
</dbReference>
<accession>A0AAX3NXQ6</accession>